<evidence type="ECO:0000256" key="1">
    <source>
        <dbReference type="ARBA" id="ARBA00022801"/>
    </source>
</evidence>
<proteinExistence type="predicted"/>
<dbReference type="CDD" id="cd02651">
    <property type="entry name" value="nuc_hydro_IU_UC_XIUA"/>
    <property type="match status" value="1"/>
</dbReference>
<protein>
    <submittedName>
        <fullName evidence="4">Pyrimidine-specific ribonucleoside hydrolase RihA</fullName>
        <ecNumber evidence="4">3.2.2.3</ecNumber>
    </submittedName>
</protein>
<dbReference type="GO" id="GO:0005829">
    <property type="term" value="C:cytosol"/>
    <property type="evidence" value="ECO:0007669"/>
    <property type="project" value="TreeGrafter"/>
</dbReference>
<dbReference type="GO" id="GO:0008477">
    <property type="term" value="F:purine nucleosidase activity"/>
    <property type="evidence" value="ECO:0007669"/>
    <property type="project" value="TreeGrafter"/>
</dbReference>
<dbReference type="PANTHER" id="PTHR12304:SF4">
    <property type="entry name" value="URIDINE NUCLEOSIDASE"/>
    <property type="match status" value="1"/>
</dbReference>
<dbReference type="NCBIfam" id="NF007761">
    <property type="entry name" value="PRK10443.1"/>
    <property type="match status" value="1"/>
</dbReference>
<keyword evidence="1 4" id="KW-0378">Hydrolase</keyword>
<dbReference type="AlphaFoldDB" id="A0A9X2FJZ2"/>
<dbReference type="Proteomes" id="UP001139006">
    <property type="component" value="Unassembled WGS sequence"/>
</dbReference>
<dbReference type="GO" id="GO:0045437">
    <property type="term" value="F:uridine nucleosidase activity"/>
    <property type="evidence" value="ECO:0007669"/>
    <property type="project" value="UniProtKB-EC"/>
</dbReference>
<sequence>MDVENIILDCDPGHDDAIALILAVYSSKINLLGVTTSAGNQKHSQTLRNAMSILTLMNEKTIPVASGNHTPLLRELISGVSMHGLTGLDGADLPIPNFAVQSLTAIELIAKLVSESEKKVTLVVTGPCTNIALFLTVYPNLKNHIKQLVIFGGAMGTGNWCPTTEFNFQADPEAAKIVMSSGLPIVLAPLNVGFEAQLLDKDKAKIHKVKNSVGKAVAGLIDFYGLSFNTHWDFKGLPLYDPCTIAWLIDPSKFVSQKCNVEVETQGIFTTGESVIDYHHITKRKPNANVLFHLDREWFANLIFEAVNSFD</sequence>
<evidence type="ECO:0000313" key="4">
    <source>
        <dbReference type="EMBL" id="MCP0887021.1"/>
    </source>
</evidence>
<name>A0A9X2FJZ2_9LACO</name>
<gene>
    <name evidence="4" type="primary">rihA</name>
    <name evidence="4" type="ORF">LB941_06690</name>
</gene>
<dbReference type="RefSeq" id="WP_253360538.1">
    <property type="nucleotide sequence ID" value="NZ_JAIULA010000011.1"/>
</dbReference>
<dbReference type="Pfam" id="PF01156">
    <property type="entry name" value="IU_nuc_hydro"/>
    <property type="match status" value="1"/>
</dbReference>
<dbReference type="EMBL" id="JAIULA010000011">
    <property type="protein sequence ID" value="MCP0887021.1"/>
    <property type="molecule type" value="Genomic_DNA"/>
</dbReference>
<accession>A0A9X2FJZ2</accession>
<feature type="domain" description="Inosine/uridine-preferring nucleoside hydrolase" evidence="3">
    <location>
        <begin position="6"/>
        <end position="300"/>
    </location>
</feature>
<reference evidence="4 5" key="1">
    <citation type="journal article" date="2023" name="Int. J. Syst. Evol. Microbiol.">
        <title>Ligilactobacillus ubinensis sp. nov., a novel species isolated from the wild ferment of a durian fruit (Durio zibethinus).</title>
        <authorList>
            <person name="Heng Y.C."/>
            <person name="Menon N."/>
            <person name="Chen B."/>
            <person name="Loo B.Z.L."/>
            <person name="Wong G.W.J."/>
            <person name="Lim A.C.H."/>
            <person name="Silvaraju S."/>
            <person name="Kittelmann S."/>
        </authorList>
    </citation>
    <scope>NUCLEOTIDE SEQUENCE [LARGE SCALE GENOMIC DNA]</scope>
    <source>
        <strain evidence="4 5">WILCCON 0076</strain>
    </source>
</reference>
<dbReference type="EC" id="3.2.2.3" evidence="4"/>
<dbReference type="Gene3D" id="3.90.245.10">
    <property type="entry name" value="Ribonucleoside hydrolase-like"/>
    <property type="match status" value="1"/>
</dbReference>
<dbReference type="InterPro" id="IPR023186">
    <property type="entry name" value="IUNH"/>
</dbReference>
<comment type="caution">
    <text evidence="4">The sequence shown here is derived from an EMBL/GenBank/DDBJ whole genome shotgun (WGS) entry which is preliminary data.</text>
</comment>
<evidence type="ECO:0000256" key="2">
    <source>
        <dbReference type="ARBA" id="ARBA00023295"/>
    </source>
</evidence>
<evidence type="ECO:0000313" key="5">
    <source>
        <dbReference type="Proteomes" id="UP001139006"/>
    </source>
</evidence>
<keyword evidence="5" id="KW-1185">Reference proteome</keyword>
<evidence type="ECO:0000259" key="3">
    <source>
        <dbReference type="Pfam" id="PF01156"/>
    </source>
</evidence>
<dbReference type="SUPFAM" id="SSF53590">
    <property type="entry name" value="Nucleoside hydrolase"/>
    <property type="match status" value="1"/>
</dbReference>
<keyword evidence="2 4" id="KW-0326">Glycosidase</keyword>
<dbReference type="InterPro" id="IPR015910">
    <property type="entry name" value="I/U_nuclsd_hydro_CS"/>
</dbReference>
<dbReference type="InterPro" id="IPR036452">
    <property type="entry name" value="Ribo_hydro-like"/>
</dbReference>
<organism evidence="4 5">
    <name type="scientific">Ligilactobacillus ubinensis</name>
    <dbReference type="NCBI Taxonomy" id="2876789"/>
    <lineage>
        <taxon>Bacteria</taxon>
        <taxon>Bacillati</taxon>
        <taxon>Bacillota</taxon>
        <taxon>Bacilli</taxon>
        <taxon>Lactobacillales</taxon>
        <taxon>Lactobacillaceae</taxon>
        <taxon>Ligilactobacillus</taxon>
    </lineage>
</organism>
<dbReference type="InterPro" id="IPR001910">
    <property type="entry name" value="Inosine/uridine_hydrolase_dom"/>
</dbReference>
<dbReference type="GO" id="GO:0006152">
    <property type="term" value="P:purine nucleoside catabolic process"/>
    <property type="evidence" value="ECO:0007669"/>
    <property type="project" value="TreeGrafter"/>
</dbReference>
<dbReference type="PANTHER" id="PTHR12304">
    <property type="entry name" value="INOSINE-URIDINE PREFERRING NUCLEOSIDE HYDROLASE"/>
    <property type="match status" value="1"/>
</dbReference>
<dbReference type="PROSITE" id="PS01247">
    <property type="entry name" value="IUNH"/>
    <property type="match status" value="1"/>
</dbReference>